<dbReference type="Pfam" id="PF01584">
    <property type="entry name" value="CheW"/>
    <property type="match status" value="1"/>
</dbReference>
<evidence type="ECO:0000256" key="4">
    <source>
        <dbReference type="ARBA" id="ARBA00022500"/>
    </source>
</evidence>
<dbReference type="Proteomes" id="UP000566995">
    <property type="component" value="Unassembled WGS sequence"/>
</dbReference>
<dbReference type="InterPro" id="IPR008207">
    <property type="entry name" value="Sig_transdc_His_kin_Hpt_dom"/>
</dbReference>
<dbReference type="InterPro" id="IPR036097">
    <property type="entry name" value="HisK_dim/P_sf"/>
</dbReference>
<comment type="caution">
    <text evidence="17">The sequence shown here is derived from an EMBL/GenBank/DDBJ whole genome shotgun (WGS) entry which is preliminary data.</text>
</comment>
<feature type="domain" description="Histidine kinase" evidence="14">
    <location>
        <begin position="238"/>
        <end position="488"/>
    </location>
</feature>
<dbReference type="CDD" id="cd00088">
    <property type="entry name" value="HPT"/>
    <property type="match status" value="1"/>
</dbReference>
<dbReference type="Gene3D" id="3.30.565.10">
    <property type="entry name" value="Histidine kinase-like ATPase, C-terminal domain"/>
    <property type="match status" value="1"/>
</dbReference>
<evidence type="ECO:0000259" key="15">
    <source>
        <dbReference type="PROSITE" id="PS50851"/>
    </source>
</evidence>
<evidence type="ECO:0000256" key="10">
    <source>
        <dbReference type="ARBA" id="ARBA00023012"/>
    </source>
</evidence>
<dbReference type="InterPro" id="IPR037006">
    <property type="entry name" value="CheA-like_homodim_sf"/>
</dbReference>
<evidence type="ECO:0000256" key="7">
    <source>
        <dbReference type="ARBA" id="ARBA00022741"/>
    </source>
</evidence>
<evidence type="ECO:0000313" key="18">
    <source>
        <dbReference type="Proteomes" id="UP000566995"/>
    </source>
</evidence>
<keyword evidence="4" id="KW-0145">Chemotaxis</keyword>
<dbReference type="GO" id="GO:0005524">
    <property type="term" value="F:ATP binding"/>
    <property type="evidence" value="ECO:0007669"/>
    <property type="project" value="UniProtKB-KW"/>
</dbReference>
<evidence type="ECO:0000259" key="16">
    <source>
        <dbReference type="PROSITE" id="PS50894"/>
    </source>
</evidence>
<protein>
    <recommendedName>
        <fullName evidence="3">Chemotaxis protein CheA</fullName>
        <ecNumber evidence="2">2.7.13.3</ecNumber>
    </recommendedName>
</protein>
<dbReference type="InterPro" id="IPR036641">
    <property type="entry name" value="HPT_dom_sf"/>
</dbReference>
<dbReference type="FunFam" id="2.30.30.40:FF:000048">
    <property type="entry name" value="Chemotaxis protein CheA, putative"/>
    <property type="match status" value="1"/>
</dbReference>
<evidence type="ECO:0000256" key="13">
    <source>
        <dbReference type="SAM" id="MobiDB-lite"/>
    </source>
</evidence>
<dbReference type="Gene3D" id="2.30.30.40">
    <property type="entry name" value="SH3 Domains"/>
    <property type="match status" value="1"/>
</dbReference>
<dbReference type="InterPro" id="IPR004358">
    <property type="entry name" value="Sig_transdc_His_kin-like_C"/>
</dbReference>
<dbReference type="Gene3D" id="1.10.287.560">
    <property type="entry name" value="Histidine kinase CheA-like, homodimeric domain"/>
    <property type="match status" value="1"/>
</dbReference>
<organism evidence="17 18">
    <name type="scientific">Pseudomonas nitroreducens</name>
    <dbReference type="NCBI Taxonomy" id="46680"/>
    <lineage>
        <taxon>Bacteria</taxon>
        <taxon>Pseudomonadati</taxon>
        <taxon>Pseudomonadota</taxon>
        <taxon>Gammaproteobacteria</taxon>
        <taxon>Pseudomonadales</taxon>
        <taxon>Pseudomonadaceae</taxon>
        <taxon>Pseudomonas</taxon>
    </lineage>
</organism>
<gene>
    <name evidence="17" type="ORF">HNP46_000790</name>
</gene>
<evidence type="ECO:0000259" key="14">
    <source>
        <dbReference type="PROSITE" id="PS50109"/>
    </source>
</evidence>
<feature type="modified residue" description="Phosphohistidine" evidence="12">
    <location>
        <position position="48"/>
    </location>
</feature>
<keyword evidence="5 12" id="KW-0597">Phosphoprotein</keyword>
<keyword evidence="7" id="KW-0547">Nucleotide-binding</keyword>
<dbReference type="Pfam" id="PF02895">
    <property type="entry name" value="H-kinase_dim"/>
    <property type="match status" value="1"/>
</dbReference>
<dbReference type="EC" id="2.7.13.3" evidence="2"/>
<feature type="region of interest" description="Disordered" evidence="13">
    <location>
        <begin position="213"/>
        <end position="241"/>
    </location>
</feature>
<evidence type="ECO:0000256" key="6">
    <source>
        <dbReference type="ARBA" id="ARBA00022679"/>
    </source>
</evidence>
<feature type="domain" description="HPt" evidence="16">
    <location>
        <begin position="1"/>
        <end position="105"/>
    </location>
</feature>
<evidence type="ECO:0000256" key="11">
    <source>
        <dbReference type="ARBA" id="ARBA00035100"/>
    </source>
</evidence>
<dbReference type="InterPro" id="IPR004105">
    <property type="entry name" value="CheA-like_dim"/>
</dbReference>
<dbReference type="InterPro" id="IPR005467">
    <property type="entry name" value="His_kinase_dom"/>
</dbReference>
<dbReference type="GO" id="GO:0005737">
    <property type="term" value="C:cytoplasm"/>
    <property type="evidence" value="ECO:0007669"/>
    <property type="project" value="InterPro"/>
</dbReference>
<dbReference type="GO" id="GO:0000155">
    <property type="term" value="F:phosphorelay sensor kinase activity"/>
    <property type="evidence" value="ECO:0007669"/>
    <property type="project" value="InterPro"/>
</dbReference>
<dbReference type="SUPFAM" id="SSF47384">
    <property type="entry name" value="Homodimeric domain of signal transducing histidine kinase"/>
    <property type="match status" value="1"/>
</dbReference>
<name>A0A7W7NYP9_PSENT</name>
<evidence type="ECO:0000256" key="2">
    <source>
        <dbReference type="ARBA" id="ARBA00012438"/>
    </source>
</evidence>
<evidence type="ECO:0000256" key="1">
    <source>
        <dbReference type="ARBA" id="ARBA00000085"/>
    </source>
</evidence>
<evidence type="ECO:0000256" key="8">
    <source>
        <dbReference type="ARBA" id="ARBA00022777"/>
    </source>
</evidence>
<evidence type="ECO:0000256" key="9">
    <source>
        <dbReference type="ARBA" id="ARBA00022840"/>
    </source>
</evidence>
<dbReference type="PROSITE" id="PS50894">
    <property type="entry name" value="HPT"/>
    <property type="match status" value="1"/>
</dbReference>
<evidence type="ECO:0000256" key="12">
    <source>
        <dbReference type="PROSITE-ProRule" id="PRU00110"/>
    </source>
</evidence>
<keyword evidence="9" id="KW-0067">ATP-binding</keyword>
<dbReference type="PROSITE" id="PS50851">
    <property type="entry name" value="CHEW"/>
    <property type="match status" value="1"/>
</dbReference>
<feature type="region of interest" description="Disordered" evidence="13">
    <location>
        <begin position="156"/>
        <end position="190"/>
    </location>
</feature>
<dbReference type="InterPro" id="IPR002545">
    <property type="entry name" value="CheW-lke_dom"/>
</dbReference>
<dbReference type="SMART" id="SM00260">
    <property type="entry name" value="CheW"/>
    <property type="match status" value="1"/>
</dbReference>
<dbReference type="PANTHER" id="PTHR43395">
    <property type="entry name" value="SENSOR HISTIDINE KINASE CHEA"/>
    <property type="match status" value="1"/>
</dbReference>
<dbReference type="InterPro" id="IPR036890">
    <property type="entry name" value="HATPase_C_sf"/>
</dbReference>
<feature type="compositionally biased region" description="Low complexity" evidence="13">
    <location>
        <begin position="224"/>
        <end position="235"/>
    </location>
</feature>
<keyword evidence="8 17" id="KW-0418">Kinase</keyword>
<feature type="compositionally biased region" description="Low complexity" evidence="13">
    <location>
        <begin position="156"/>
        <end position="177"/>
    </location>
</feature>
<evidence type="ECO:0000256" key="3">
    <source>
        <dbReference type="ARBA" id="ARBA00021495"/>
    </source>
</evidence>
<dbReference type="GO" id="GO:0006935">
    <property type="term" value="P:chemotaxis"/>
    <property type="evidence" value="ECO:0007669"/>
    <property type="project" value="UniProtKB-KW"/>
</dbReference>
<feature type="domain" description="CheW-like" evidence="15">
    <location>
        <begin position="490"/>
        <end position="626"/>
    </location>
</feature>
<dbReference type="PRINTS" id="PR00344">
    <property type="entry name" value="BCTRLSENSOR"/>
</dbReference>
<dbReference type="Pfam" id="PF01627">
    <property type="entry name" value="Hpt"/>
    <property type="match status" value="1"/>
</dbReference>
<evidence type="ECO:0000313" key="17">
    <source>
        <dbReference type="EMBL" id="MBB4861953.1"/>
    </source>
</evidence>
<dbReference type="Pfam" id="PF02518">
    <property type="entry name" value="HATPase_c"/>
    <property type="match status" value="1"/>
</dbReference>
<comment type="function">
    <text evidence="11">Involved in the transmission of sensory signals from the chemoreceptors to the flagellar motors. CheA is autophosphorylated; it can transfer its phosphate group to either CheB or CheY.</text>
</comment>
<dbReference type="InterPro" id="IPR036061">
    <property type="entry name" value="CheW-like_dom_sf"/>
</dbReference>
<dbReference type="FunFam" id="3.30.565.10:FF:000016">
    <property type="entry name" value="Chemotaxis protein CheA, putative"/>
    <property type="match status" value="1"/>
</dbReference>
<keyword evidence="6 17" id="KW-0808">Transferase</keyword>
<proteinExistence type="predicted"/>
<dbReference type="Gene3D" id="1.20.120.160">
    <property type="entry name" value="HPT domain"/>
    <property type="match status" value="1"/>
</dbReference>
<accession>A0A7W7NYP9</accession>
<dbReference type="InterPro" id="IPR051315">
    <property type="entry name" value="Bact_Chemotaxis_CheA"/>
</dbReference>
<dbReference type="AlphaFoldDB" id="A0A7W7NYP9"/>
<sequence length="634" mass="68064">MATGMEQFLQVFFEETDEHLATLELLLIGLDLDQPDAEALNGIFRAAHSIKGSSGMFGFDDLTAVTHELETLLDRIRCGQTALHVDMIGVFLEARDVLQRLLDAHRSQVPDPDVPVAATVERLRAWLAEPAAVAAEDGFGLFDNVPAETAASAGDDFGFFDDAPGMPETASSETSASSDDDFGFFDDAPGAPDAKPVEPYGIFDKAPGAPTAAVVVPSSEQPKAAASTANKPAARADSESSSIRVSVEKIDSLINLVGELVITQAMLSQLSEDLDPTHFERLQQALAQLEHNTRDLQESVMSIRMLPISFIFSRFPRLVHDTSARLGKQVELILQGEHTELDKSVIEKLSDPLTHIVRNSIDHGIETPAERLAAGKPAQGSVKLAASHQGGSVVVEISDDGRGLSRERILAKAREKGLAVHDAMTDAEVWQLIFMPGFSTAEAVTELSGRGVGMDVVRRNIQAMGGRIDIDSAPGMGTRMSIRLPLTLAILDGLIVAVEQVNYVVPLTYIVESLQARADDVRGLAGEDSTVIRVRGEYLPLFSLNQLLRIGAPPVPAEQGIVVILESEGKSFALQVDELVGQQQVVIKSLEQNFRRIDGIAGATIMGDGSVALILDVDALPRLAAQGESTHERS</sequence>
<dbReference type="SMART" id="SM00387">
    <property type="entry name" value="HATPase_c"/>
    <property type="match status" value="1"/>
</dbReference>
<dbReference type="CDD" id="cd00731">
    <property type="entry name" value="CheA_reg"/>
    <property type="match status" value="1"/>
</dbReference>
<reference evidence="17 18" key="1">
    <citation type="submission" date="2020-08" db="EMBL/GenBank/DDBJ databases">
        <title>Functional genomics of gut bacteria from endangered species of beetles.</title>
        <authorList>
            <person name="Carlos-Shanley C."/>
        </authorList>
    </citation>
    <scope>NUCLEOTIDE SEQUENCE [LARGE SCALE GENOMIC DNA]</scope>
    <source>
        <strain evidence="17 18">S00179</strain>
    </source>
</reference>
<comment type="catalytic activity">
    <reaction evidence="1">
        <text>ATP + protein L-histidine = ADP + protein N-phospho-L-histidine.</text>
        <dbReference type="EC" id="2.7.13.3"/>
    </reaction>
</comment>
<dbReference type="SUPFAM" id="SSF50341">
    <property type="entry name" value="CheW-like"/>
    <property type="match status" value="1"/>
</dbReference>
<dbReference type="RefSeq" id="WP_184586186.1">
    <property type="nucleotide sequence ID" value="NZ_JACHLI010000002.1"/>
</dbReference>
<evidence type="ECO:0000256" key="5">
    <source>
        <dbReference type="ARBA" id="ARBA00022553"/>
    </source>
</evidence>
<dbReference type="SUPFAM" id="SSF55874">
    <property type="entry name" value="ATPase domain of HSP90 chaperone/DNA topoisomerase II/histidine kinase"/>
    <property type="match status" value="1"/>
</dbReference>
<dbReference type="CDD" id="cd16916">
    <property type="entry name" value="HATPase_CheA-like"/>
    <property type="match status" value="1"/>
</dbReference>
<dbReference type="InterPro" id="IPR003594">
    <property type="entry name" value="HATPase_dom"/>
</dbReference>
<dbReference type="SMART" id="SM01231">
    <property type="entry name" value="H-kinase_dim"/>
    <property type="match status" value="1"/>
</dbReference>
<dbReference type="SMART" id="SM00073">
    <property type="entry name" value="HPT"/>
    <property type="match status" value="1"/>
</dbReference>
<dbReference type="EMBL" id="JACHLI010000002">
    <property type="protein sequence ID" value="MBB4861953.1"/>
    <property type="molecule type" value="Genomic_DNA"/>
</dbReference>
<dbReference type="SUPFAM" id="SSF47226">
    <property type="entry name" value="Histidine-containing phosphotransfer domain, HPT domain"/>
    <property type="match status" value="1"/>
</dbReference>
<dbReference type="PANTHER" id="PTHR43395:SF10">
    <property type="entry name" value="CHEMOTAXIS PROTEIN CHEA"/>
    <property type="match status" value="1"/>
</dbReference>
<keyword evidence="10" id="KW-0902">Two-component regulatory system</keyword>
<dbReference type="PROSITE" id="PS50109">
    <property type="entry name" value="HIS_KIN"/>
    <property type="match status" value="1"/>
</dbReference>